<reference evidence="2" key="1">
    <citation type="submission" date="2021-03" db="EMBL/GenBank/DDBJ databases">
        <authorList>
            <person name="Tagirdzhanova G."/>
        </authorList>
    </citation>
    <scope>NUCLEOTIDE SEQUENCE</scope>
</reference>
<sequence>MDENSAANALTIPAKAWTAPSETSTTIIEIEKPIREIPKVSPKSSRLTILMRSTYRWLFTSVVILNIVGLVLFFYFAPRPYPRQHLATAITANLTITILSRQDYVFNSLYKLCRIIPHSVPVRIRYVFVRIYEYGGIHSGSAFCALAWFIIFTVFLSIDFKSSGDIVTLVLNYVVLLILLAIIITAYPGSRFVHHNTFEFFHRYGGWTVLAIFWVEIVVYTKNNAEGSLGLALVKEPSFWLLLFLSCHIVLPWIRLHKIECDPEKLSDHAVRLHHKEKLALYRGLAISEHPLGEWHSFASIPNRDGTGGSLLISHAGDWTRKTIDSPKNHYYVKGLPRTGVLALVNMFRSAVIITTGSGIGPVFGIAMDAPNTRIRLIWSARDPMKTYGASIMDSLRYIDPETMIINTSLQKGKRPNLVGITQEIVREIDAEAIFIISNRTFTMKLINEFRDLGLHAYGPNWDS</sequence>
<evidence type="ECO:0008006" key="4">
    <source>
        <dbReference type="Google" id="ProtNLM"/>
    </source>
</evidence>
<dbReference type="EMBL" id="CAJPDQ010000016">
    <property type="protein sequence ID" value="CAF9921077.1"/>
    <property type="molecule type" value="Genomic_DNA"/>
</dbReference>
<evidence type="ECO:0000256" key="1">
    <source>
        <dbReference type="SAM" id="Phobius"/>
    </source>
</evidence>
<feature type="transmembrane region" description="Helical" evidence="1">
    <location>
        <begin position="140"/>
        <end position="158"/>
    </location>
</feature>
<gene>
    <name evidence="2" type="ORF">GOMPHAMPRED_002222</name>
</gene>
<feature type="transmembrane region" description="Helical" evidence="1">
    <location>
        <begin position="170"/>
        <end position="189"/>
    </location>
</feature>
<dbReference type="PANTHER" id="PTHR33927">
    <property type="entry name" value="TRANSMEMBRANE PROTEIN"/>
    <property type="match status" value="1"/>
</dbReference>
<keyword evidence="3" id="KW-1185">Reference proteome</keyword>
<comment type="caution">
    <text evidence="2">The sequence shown here is derived from an EMBL/GenBank/DDBJ whole genome shotgun (WGS) entry which is preliminary data.</text>
</comment>
<dbReference type="InterPro" id="IPR052979">
    <property type="entry name" value="Adenylate-forming_domain"/>
</dbReference>
<feature type="transmembrane region" description="Helical" evidence="1">
    <location>
        <begin position="239"/>
        <end position="256"/>
    </location>
</feature>
<feature type="transmembrane region" description="Helical" evidence="1">
    <location>
        <begin position="57"/>
        <end position="77"/>
    </location>
</feature>
<keyword evidence="1" id="KW-1133">Transmembrane helix</keyword>
<feature type="transmembrane region" description="Helical" evidence="1">
    <location>
        <begin position="201"/>
        <end position="219"/>
    </location>
</feature>
<evidence type="ECO:0000313" key="2">
    <source>
        <dbReference type="EMBL" id="CAF9921077.1"/>
    </source>
</evidence>
<keyword evidence="1" id="KW-0812">Transmembrane</keyword>
<evidence type="ECO:0000313" key="3">
    <source>
        <dbReference type="Proteomes" id="UP000664169"/>
    </source>
</evidence>
<protein>
    <recommendedName>
        <fullName evidence="4">Integral membrane protein TmpA</fullName>
    </recommendedName>
</protein>
<accession>A0A8H3FE99</accession>
<dbReference type="OrthoDB" id="3142841at2759"/>
<dbReference type="AlphaFoldDB" id="A0A8H3FE99"/>
<organism evidence="2 3">
    <name type="scientific">Gomphillus americanus</name>
    <dbReference type="NCBI Taxonomy" id="1940652"/>
    <lineage>
        <taxon>Eukaryota</taxon>
        <taxon>Fungi</taxon>
        <taxon>Dikarya</taxon>
        <taxon>Ascomycota</taxon>
        <taxon>Pezizomycotina</taxon>
        <taxon>Lecanoromycetes</taxon>
        <taxon>OSLEUM clade</taxon>
        <taxon>Ostropomycetidae</taxon>
        <taxon>Ostropales</taxon>
        <taxon>Graphidaceae</taxon>
        <taxon>Gomphilloideae</taxon>
        <taxon>Gomphillus</taxon>
    </lineage>
</organism>
<dbReference type="PANTHER" id="PTHR33927:SF5">
    <property type="entry name" value="ENZYME, PUTATIVE (AFU_ORTHOLOGUE AFUA_8G01222)-RELATED"/>
    <property type="match status" value="1"/>
</dbReference>
<proteinExistence type="predicted"/>
<name>A0A8H3FE99_9LECA</name>
<keyword evidence="1" id="KW-0472">Membrane</keyword>
<dbReference type="Proteomes" id="UP000664169">
    <property type="component" value="Unassembled WGS sequence"/>
</dbReference>